<accession>A0ACC3MUC2</accession>
<dbReference type="Proteomes" id="UP001281147">
    <property type="component" value="Unassembled WGS sequence"/>
</dbReference>
<evidence type="ECO:0000313" key="1">
    <source>
        <dbReference type="EMBL" id="KAK3703399.1"/>
    </source>
</evidence>
<dbReference type="EMBL" id="JAUTXU010000152">
    <property type="protein sequence ID" value="KAK3703399.1"/>
    <property type="molecule type" value="Genomic_DNA"/>
</dbReference>
<sequence length="248" mass="27461">MPSQERPSFYFYNRGYHPKELTLGQLVYGNYGAPTQERNISAGQLVPEAFLNDKILRSKDVVTALRNWTDLRNTNYVTRYVEKGRVRTPSIWMLTGLYELEDATSFFTKESTISPSVGVGAEISALLGAPVGGSISTEHGQSSSSSSTLPGLSIWAAQYKLLDIRYVRISKDQVLPPLTLPVEVRNTTSKGQLLGGDGEHEQAKTACAVEIVLAGATESQSVDPDAYDRKFWERMARAEERWQHAGVD</sequence>
<evidence type="ECO:0000313" key="2">
    <source>
        <dbReference type="Proteomes" id="UP001281147"/>
    </source>
</evidence>
<reference evidence="1" key="1">
    <citation type="submission" date="2023-07" db="EMBL/GenBank/DDBJ databases">
        <title>Black Yeasts Isolated from many extreme environments.</title>
        <authorList>
            <person name="Coleine C."/>
            <person name="Stajich J.E."/>
            <person name="Selbmann L."/>
        </authorList>
    </citation>
    <scope>NUCLEOTIDE SEQUENCE</scope>
    <source>
        <strain evidence="1">CCFEE 5714</strain>
    </source>
</reference>
<organism evidence="1 2">
    <name type="scientific">Vermiconidia calcicola</name>
    <dbReference type="NCBI Taxonomy" id="1690605"/>
    <lineage>
        <taxon>Eukaryota</taxon>
        <taxon>Fungi</taxon>
        <taxon>Dikarya</taxon>
        <taxon>Ascomycota</taxon>
        <taxon>Pezizomycotina</taxon>
        <taxon>Dothideomycetes</taxon>
        <taxon>Dothideomycetidae</taxon>
        <taxon>Mycosphaerellales</taxon>
        <taxon>Extremaceae</taxon>
        <taxon>Vermiconidia</taxon>
    </lineage>
</organism>
<protein>
    <submittedName>
        <fullName evidence="1">Uncharacterized protein</fullName>
    </submittedName>
</protein>
<comment type="caution">
    <text evidence="1">The sequence shown here is derived from an EMBL/GenBank/DDBJ whole genome shotgun (WGS) entry which is preliminary data.</text>
</comment>
<keyword evidence="2" id="KW-1185">Reference proteome</keyword>
<name>A0ACC3MUC2_9PEZI</name>
<proteinExistence type="predicted"/>
<gene>
    <name evidence="1" type="ORF">LTR37_014505</name>
</gene>